<dbReference type="InterPro" id="IPR027417">
    <property type="entry name" value="P-loop_NTPase"/>
</dbReference>
<feature type="domain" description="Nephrocystin 3-like N-terminal" evidence="3">
    <location>
        <begin position="144"/>
        <end position="316"/>
    </location>
</feature>
<keyword evidence="1" id="KW-0677">Repeat</keyword>
<evidence type="ECO:0000256" key="2">
    <source>
        <dbReference type="PROSITE-ProRule" id="PRU00221"/>
    </source>
</evidence>
<comment type="caution">
    <text evidence="4">The sequence shown here is derived from an EMBL/GenBank/DDBJ whole genome shotgun (WGS) entry which is preliminary data.</text>
</comment>
<dbReference type="Proteomes" id="UP000777438">
    <property type="component" value="Unassembled WGS sequence"/>
</dbReference>
<dbReference type="InterPro" id="IPR015943">
    <property type="entry name" value="WD40/YVTN_repeat-like_dom_sf"/>
</dbReference>
<protein>
    <recommendedName>
        <fullName evidence="3">Nephrocystin 3-like N-terminal domain-containing protein</fullName>
    </recommendedName>
</protein>
<evidence type="ECO:0000259" key="3">
    <source>
        <dbReference type="Pfam" id="PF24883"/>
    </source>
</evidence>
<dbReference type="Gene3D" id="2.130.10.10">
    <property type="entry name" value="YVTN repeat-like/Quinoprotein amine dehydrogenase"/>
    <property type="match status" value="3"/>
</dbReference>
<dbReference type="Pfam" id="PF00400">
    <property type="entry name" value="WD40"/>
    <property type="match status" value="1"/>
</dbReference>
<organism evidence="4 5">
    <name type="scientific">Thelonectria olida</name>
    <dbReference type="NCBI Taxonomy" id="1576542"/>
    <lineage>
        <taxon>Eukaryota</taxon>
        <taxon>Fungi</taxon>
        <taxon>Dikarya</taxon>
        <taxon>Ascomycota</taxon>
        <taxon>Pezizomycotina</taxon>
        <taxon>Sordariomycetes</taxon>
        <taxon>Hypocreomycetidae</taxon>
        <taxon>Hypocreales</taxon>
        <taxon>Nectriaceae</taxon>
        <taxon>Thelonectria</taxon>
    </lineage>
</organism>
<keyword evidence="5" id="KW-1185">Reference proteome</keyword>
<dbReference type="OrthoDB" id="538223at2759"/>
<keyword evidence="2" id="KW-0853">WD repeat</keyword>
<proteinExistence type="predicted"/>
<dbReference type="Gene3D" id="3.40.50.300">
    <property type="entry name" value="P-loop containing nucleotide triphosphate hydrolases"/>
    <property type="match status" value="1"/>
</dbReference>
<dbReference type="InterPro" id="IPR056884">
    <property type="entry name" value="NPHP3-like_N"/>
</dbReference>
<reference evidence="4 5" key="1">
    <citation type="journal article" date="2021" name="Nat. Commun.">
        <title>Genetic determinants of endophytism in the Arabidopsis root mycobiome.</title>
        <authorList>
            <person name="Mesny F."/>
            <person name="Miyauchi S."/>
            <person name="Thiergart T."/>
            <person name="Pickel B."/>
            <person name="Atanasova L."/>
            <person name="Karlsson M."/>
            <person name="Huettel B."/>
            <person name="Barry K.W."/>
            <person name="Haridas S."/>
            <person name="Chen C."/>
            <person name="Bauer D."/>
            <person name="Andreopoulos W."/>
            <person name="Pangilinan J."/>
            <person name="LaButti K."/>
            <person name="Riley R."/>
            <person name="Lipzen A."/>
            <person name="Clum A."/>
            <person name="Drula E."/>
            <person name="Henrissat B."/>
            <person name="Kohler A."/>
            <person name="Grigoriev I.V."/>
            <person name="Martin F.M."/>
            <person name="Hacquard S."/>
        </authorList>
    </citation>
    <scope>NUCLEOTIDE SEQUENCE [LARGE SCALE GENOMIC DNA]</scope>
    <source>
        <strain evidence="4 5">MPI-CAGE-CH-0241</strain>
    </source>
</reference>
<dbReference type="EMBL" id="JAGPYM010000075">
    <property type="protein sequence ID" value="KAH6869272.1"/>
    <property type="molecule type" value="Genomic_DNA"/>
</dbReference>
<dbReference type="SMART" id="SM00320">
    <property type="entry name" value="WD40"/>
    <property type="match status" value="4"/>
</dbReference>
<dbReference type="SUPFAM" id="SSF52540">
    <property type="entry name" value="P-loop containing nucleoside triphosphate hydrolases"/>
    <property type="match status" value="1"/>
</dbReference>
<name>A0A9P8VPA5_9HYPO</name>
<dbReference type="PANTHER" id="PTHR10039:SF17">
    <property type="entry name" value="FUNGAL STAND N-TERMINAL GOODBYE DOMAIN-CONTAINING PROTEIN-RELATED"/>
    <property type="match status" value="1"/>
</dbReference>
<dbReference type="SUPFAM" id="SSF82171">
    <property type="entry name" value="DPP6 N-terminal domain-like"/>
    <property type="match status" value="1"/>
</dbReference>
<evidence type="ECO:0000256" key="1">
    <source>
        <dbReference type="ARBA" id="ARBA00022737"/>
    </source>
</evidence>
<dbReference type="InterPro" id="IPR001680">
    <property type="entry name" value="WD40_rpt"/>
</dbReference>
<accession>A0A9P8VPA5</accession>
<dbReference type="AlphaFoldDB" id="A0A9P8VPA5"/>
<sequence length="1260" mass="141005">MAKRSISCIIPLFLTGRSKNYRQLVETVETKMIKIYSIAYRYQIRIVLQCTRTKPHQLLRNLVRADNWKEMQQDVNKENDEINEAIRDLSTSRSYAKPQNIEQVLAPEVQNMKSLHRQMLHEVEQEVSEQGRCLQGTQRDALAEIQSWVEDSDGKLVVWLRGMAGTGKSCIARTVAEGLNNGTSFAHEGQLSRSTVLGATFFLSHDDPSRSDISTVVPTLSVTLAQRIPALRQYISNAVRDDMKISTKNLSQQISRLILEPLTSLSKSLPLPIRLIIVIDALNEVSKSSGVRTMLKLFPRLQDLGQVNVRLLVVSRLEVEIPEELSTQIVHFLPLEKISRKTLGNEPDDIARFMRHELSGFLDVQAVWISQGEMEQLVMKCDGLFIYAATACRFLLGAKEMKRKLCARVQKIIKGNTDSISPEAMVFEPVSLETLSRLVDMKKAEVAAELKQLNFIVHVPMQESSHLAFFHLSFRDYLISRDRCDAQLWINEAQMHQSLFGACLSIMEGSLRQDMLDVPLPGSRRSEVLENKVKQHIPSHLRYSCIYWAHHLAKIEPAQLMEAGLKDNGAVHDFFQKYLLFWLEALSWINQMPRSISIIDSLQKLVVQNDSPLLSETLRDARYFSLNNRHVIEQAPLQTYYSALLSSPMKSISQDGSTIISGSRDKTLRVWDTVTGSEKLKHIEQGAMTAVFLAPDVRDIGTGEGFTLKAQGYKPRFTTVWDALSFSPDQNSLTSASTDLAVIWDIQKRESLQFMELHSDGICWRPIICLNSKEVAVVRNEARCYAIWLHRISTNEQIKVGQRDDLRLGFAFSKDGKKIALHMGAKFQIFDIASGAIEHEIESNAKVWDLEFSPIDSSLLAMSTDDGHITIYKMTSKATTRFVVTKDGLPSPTERLCFASNGRSLALASSEYIIGVWDVTMDPVHARIEANDSGLLPDSLILPEDERKVVVPFGQSPSPWSSVRSMSLGSLDTGNATMTDDLKGMFFSPNRKLVALTFKGPCIQVWNGTITRMITSFDHLCHEVYFSQDSQLIALAYEHGCLILDTTTWAERATLVTEGRTGNLQFSSSNQIVGLCSGQSGHIRFVAFNAYGSFVAIALDNDDETCQATAIDVCETSTGTRIHRFSRGNDSLNYGFGGLDFSTGDIMAYGTDFHSTTTTVEIWNGETGVRKGKHQVDVGHELKLSLSERGTHAITERGRVPLPLRNAYTPTNGLPKGTENCLSIQYGNTGSSKGSETLPDFLQPIVGISFLVWSSGMYRV</sequence>
<evidence type="ECO:0000313" key="5">
    <source>
        <dbReference type="Proteomes" id="UP000777438"/>
    </source>
</evidence>
<gene>
    <name evidence="4" type="ORF">B0T10DRAFT_467339</name>
</gene>
<dbReference type="Pfam" id="PF24883">
    <property type="entry name" value="NPHP3_N"/>
    <property type="match status" value="1"/>
</dbReference>
<dbReference type="InterPro" id="IPR036322">
    <property type="entry name" value="WD40_repeat_dom_sf"/>
</dbReference>
<evidence type="ECO:0000313" key="4">
    <source>
        <dbReference type="EMBL" id="KAH6869272.1"/>
    </source>
</evidence>
<dbReference type="PROSITE" id="PS50082">
    <property type="entry name" value="WD_REPEATS_2"/>
    <property type="match status" value="1"/>
</dbReference>
<dbReference type="PANTHER" id="PTHR10039">
    <property type="entry name" value="AMELOGENIN"/>
    <property type="match status" value="1"/>
</dbReference>
<dbReference type="SUPFAM" id="SSF50978">
    <property type="entry name" value="WD40 repeat-like"/>
    <property type="match status" value="1"/>
</dbReference>
<feature type="repeat" description="WD" evidence="2">
    <location>
        <begin position="651"/>
        <end position="681"/>
    </location>
</feature>